<dbReference type="AlphaFoldDB" id="W9RGF0"/>
<gene>
    <name evidence="2" type="ORF">L484_023591</name>
</gene>
<dbReference type="EMBL" id="KE345018">
    <property type="protein sequence ID" value="EXB89939.1"/>
    <property type="molecule type" value="Genomic_DNA"/>
</dbReference>
<sequence>MIQRPATIRRTASERAVDGSQEGQPQRVCWPLMTRERRGAVRRPEVGGTSKSSVCGGFLSSTLI</sequence>
<evidence type="ECO:0000313" key="3">
    <source>
        <dbReference type="Proteomes" id="UP000030645"/>
    </source>
</evidence>
<name>W9RGF0_9ROSA</name>
<keyword evidence="3" id="KW-1185">Reference proteome</keyword>
<evidence type="ECO:0000313" key="2">
    <source>
        <dbReference type="EMBL" id="EXB89939.1"/>
    </source>
</evidence>
<dbReference type="Proteomes" id="UP000030645">
    <property type="component" value="Unassembled WGS sequence"/>
</dbReference>
<feature type="region of interest" description="Disordered" evidence="1">
    <location>
        <begin position="1"/>
        <end position="64"/>
    </location>
</feature>
<feature type="compositionally biased region" description="Basic and acidic residues" evidence="1">
    <location>
        <begin position="34"/>
        <end position="45"/>
    </location>
</feature>
<protein>
    <submittedName>
        <fullName evidence="2">Uncharacterized protein</fullName>
    </submittedName>
</protein>
<organism evidence="2 3">
    <name type="scientific">Morus notabilis</name>
    <dbReference type="NCBI Taxonomy" id="981085"/>
    <lineage>
        <taxon>Eukaryota</taxon>
        <taxon>Viridiplantae</taxon>
        <taxon>Streptophyta</taxon>
        <taxon>Embryophyta</taxon>
        <taxon>Tracheophyta</taxon>
        <taxon>Spermatophyta</taxon>
        <taxon>Magnoliopsida</taxon>
        <taxon>eudicotyledons</taxon>
        <taxon>Gunneridae</taxon>
        <taxon>Pentapetalae</taxon>
        <taxon>rosids</taxon>
        <taxon>fabids</taxon>
        <taxon>Rosales</taxon>
        <taxon>Moraceae</taxon>
        <taxon>Moreae</taxon>
        <taxon>Morus</taxon>
    </lineage>
</organism>
<feature type="compositionally biased region" description="Polar residues" evidence="1">
    <location>
        <begin position="49"/>
        <end position="64"/>
    </location>
</feature>
<reference evidence="3" key="1">
    <citation type="submission" date="2013-01" db="EMBL/GenBank/DDBJ databases">
        <title>Draft Genome Sequence of a Mulberry Tree, Morus notabilis C.K. Schneid.</title>
        <authorList>
            <person name="He N."/>
            <person name="Zhao S."/>
        </authorList>
    </citation>
    <scope>NUCLEOTIDE SEQUENCE</scope>
</reference>
<evidence type="ECO:0000256" key="1">
    <source>
        <dbReference type="SAM" id="MobiDB-lite"/>
    </source>
</evidence>
<proteinExistence type="predicted"/>
<accession>W9RGF0</accession>